<evidence type="ECO:0008006" key="3">
    <source>
        <dbReference type="Google" id="ProtNLM"/>
    </source>
</evidence>
<dbReference type="PANTHER" id="PTHR34129:SF1">
    <property type="entry name" value="DUF952 DOMAIN-CONTAINING PROTEIN"/>
    <property type="match status" value="1"/>
</dbReference>
<dbReference type="Proteomes" id="UP000807353">
    <property type="component" value="Unassembled WGS sequence"/>
</dbReference>
<dbReference type="OrthoDB" id="3335358at2759"/>
<dbReference type="Gene3D" id="3.20.170.20">
    <property type="entry name" value="Protein of unknown function DUF952"/>
    <property type="match status" value="1"/>
</dbReference>
<proteinExistence type="predicted"/>
<dbReference type="InterPro" id="IPR009297">
    <property type="entry name" value="DUF952"/>
</dbReference>
<gene>
    <name evidence="1" type="ORF">BDZ94DRAFT_1245159</name>
</gene>
<keyword evidence="2" id="KW-1185">Reference proteome</keyword>
<evidence type="ECO:0000313" key="2">
    <source>
        <dbReference type="Proteomes" id="UP000807353"/>
    </source>
</evidence>
<dbReference type="Pfam" id="PF06108">
    <property type="entry name" value="DUF952"/>
    <property type="match status" value="1"/>
</dbReference>
<dbReference type="AlphaFoldDB" id="A0A9P6CQV2"/>
<name>A0A9P6CQV2_9AGAR</name>
<dbReference type="SUPFAM" id="SSF56399">
    <property type="entry name" value="ADP-ribosylation"/>
    <property type="match status" value="1"/>
</dbReference>
<comment type="caution">
    <text evidence="1">The sequence shown here is derived from an EMBL/GenBank/DDBJ whole genome shotgun (WGS) entry which is preliminary data.</text>
</comment>
<dbReference type="PANTHER" id="PTHR34129">
    <property type="entry name" value="BLR1139 PROTEIN"/>
    <property type="match status" value="1"/>
</dbReference>
<organism evidence="1 2">
    <name type="scientific">Collybia nuda</name>
    <dbReference type="NCBI Taxonomy" id="64659"/>
    <lineage>
        <taxon>Eukaryota</taxon>
        <taxon>Fungi</taxon>
        <taxon>Dikarya</taxon>
        <taxon>Basidiomycota</taxon>
        <taxon>Agaricomycotina</taxon>
        <taxon>Agaricomycetes</taxon>
        <taxon>Agaricomycetidae</taxon>
        <taxon>Agaricales</taxon>
        <taxon>Tricholomatineae</taxon>
        <taxon>Clitocybaceae</taxon>
        <taxon>Collybia</taxon>
    </lineage>
</organism>
<protein>
    <recommendedName>
        <fullName evidence="3">DUF952 domain-containing protein</fullName>
    </recommendedName>
</protein>
<accession>A0A9P6CQV2</accession>
<sequence>MSKPTYLYKIIPSSDPPPEPLPEKLPLSKLDSSSGFIHLSTAAQIPGTLKRFFMEEPLVYILKISYDPLEKDIRWEDPEAKVCGERGGEGMFPHLYNGGRLGRGEVESQAVWENNGVGWDQALERAESWLIY</sequence>
<evidence type="ECO:0000313" key="1">
    <source>
        <dbReference type="EMBL" id="KAF9469013.1"/>
    </source>
</evidence>
<dbReference type="EMBL" id="MU150231">
    <property type="protein sequence ID" value="KAF9469013.1"/>
    <property type="molecule type" value="Genomic_DNA"/>
</dbReference>
<reference evidence="1" key="1">
    <citation type="submission" date="2020-11" db="EMBL/GenBank/DDBJ databases">
        <authorList>
            <consortium name="DOE Joint Genome Institute"/>
            <person name="Ahrendt S."/>
            <person name="Riley R."/>
            <person name="Andreopoulos W."/>
            <person name="Labutti K."/>
            <person name="Pangilinan J."/>
            <person name="Ruiz-Duenas F.J."/>
            <person name="Barrasa J.M."/>
            <person name="Sanchez-Garcia M."/>
            <person name="Camarero S."/>
            <person name="Miyauchi S."/>
            <person name="Serrano A."/>
            <person name="Linde D."/>
            <person name="Babiker R."/>
            <person name="Drula E."/>
            <person name="Ayuso-Fernandez I."/>
            <person name="Pacheco R."/>
            <person name="Padilla G."/>
            <person name="Ferreira P."/>
            <person name="Barriuso J."/>
            <person name="Kellner H."/>
            <person name="Castanera R."/>
            <person name="Alfaro M."/>
            <person name="Ramirez L."/>
            <person name="Pisabarro A.G."/>
            <person name="Kuo A."/>
            <person name="Tritt A."/>
            <person name="Lipzen A."/>
            <person name="He G."/>
            <person name="Yan M."/>
            <person name="Ng V."/>
            <person name="Cullen D."/>
            <person name="Martin F."/>
            <person name="Rosso M.-N."/>
            <person name="Henrissat B."/>
            <person name="Hibbett D."/>
            <person name="Martinez A.T."/>
            <person name="Grigoriev I.V."/>
        </authorList>
    </citation>
    <scope>NUCLEOTIDE SEQUENCE</scope>
    <source>
        <strain evidence="1">CBS 247.69</strain>
    </source>
</reference>